<comment type="function">
    <text evidence="9 11">FliM is one of three proteins (FliG, FliN, FliM) that forms the rotor-mounted switch complex (C ring), located at the base of the basal body. This complex interacts with the CheY and CheZ chemotaxis proteins, in addition to contacting components of the motor that determine the direction of flagellar rotation.</text>
</comment>
<protein>
    <recommendedName>
        <fullName evidence="2 10">Flagellar motor switch protein FliM</fullName>
    </recommendedName>
</protein>
<evidence type="ECO:0000256" key="6">
    <source>
        <dbReference type="ARBA" id="ARBA00022779"/>
    </source>
</evidence>
<comment type="similarity">
    <text evidence="1 11">Belongs to the FliM family.</text>
</comment>
<dbReference type="CDD" id="cd17908">
    <property type="entry name" value="FliM"/>
    <property type="match status" value="1"/>
</dbReference>
<dbReference type="Pfam" id="PF02154">
    <property type="entry name" value="FliM"/>
    <property type="match status" value="1"/>
</dbReference>
<keyword evidence="14" id="KW-0966">Cell projection</keyword>
<evidence type="ECO:0000259" key="13">
    <source>
        <dbReference type="Pfam" id="PF01052"/>
    </source>
</evidence>
<keyword evidence="6 11" id="KW-0283">Flagellar rotation</keyword>
<organism evidence="14 15">
    <name type="scientific">Falsiroseomonas bella</name>
    <dbReference type="NCBI Taxonomy" id="2184016"/>
    <lineage>
        <taxon>Bacteria</taxon>
        <taxon>Pseudomonadati</taxon>
        <taxon>Pseudomonadota</taxon>
        <taxon>Alphaproteobacteria</taxon>
        <taxon>Acetobacterales</taxon>
        <taxon>Roseomonadaceae</taxon>
        <taxon>Falsiroseomonas</taxon>
    </lineage>
</organism>
<gene>
    <name evidence="14" type="ORF">DFH01_15705</name>
</gene>
<keyword evidence="14" id="KW-0282">Flagellum</keyword>
<dbReference type="PANTHER" id="PTHR30034">
    <property type="entry name" value="FLAGELLAR MOTOR SWITCH PROTEIN FLIM"/>
    <property type="match status" value="1"/>
</dbReference>
<dbReference type="Gene3D" id="3.40.1550.10">
    <property type="entry name" value="CheC-like"/>
    <property type="match status" value="1"/>
</dbReference>
<dbReference type="GO" id="GO:0005886">
    <property type="term" value="C:plasma membrane"/>
    <property type="evidence" value="ECO:0007669"/>
    <property type="project" value="UniProtKB-SubCell"/>
</dbReference>
<evidence type="ECO:0000256" key="7">
    <source>
        <dbReference type="ARBA" id="ARBA00023136"/>
    </source>
</evidence>
<dbReference type="AlphaFoldDB" id="A0A317FG42"/>
<dbReference type="NCBIfam" id="TIGR01397">
    <property type="entry name" value="fliM_switch"/>
    <property type="match status" value="1"/>
</dbReference>
<dbReference type="Gene3D" id="2.30.330.10">
    <property type="entry name" value="SpoA-like"/>
    <property type="match status" value="1"/>
</dbReference>
<sequence>MSGEAGEGENQEDLAAAWGAALDQEQGGKGAEGEAPTSGEATRVLNQAEIDSLLGFDAGPSRESAMSGIERIISSGLVAYERLPMLEIVFDRLVRLMTTTLRNFTSDNVEISIDVMASQRFGDYLNSIPLPAMLAVFRAEQWDNYGLIVVDSALIYSVVDVLLGGRRGTAAMRIEGRPYTTIERTLVERLIGVVLGDLKAAFEPLCEVDFRFDRLEVNPRFAAISRLSNAAVVSRMRIEMEDRGGRLEVLLPYATLEPVRELLLQQFMGERFGRDSIWETHLAEELRQTDVALDVVLDQQVMPLSQVLGLRVGDRILLSTPPGAPVSLRCGDVALFEAELGRRESRLAVRIDKVRPVPPTPTEDAA</sequence>
<feature type="region of interest" description="Disordered" evidence="12">
    <location>
        <begin position="1"/>
        <end position="39"/>
    </location>
</feature>
<keyword evidence="8 11" id="KW-0975">Bacterial flagellum</keyword>
<dbReference type="PIRSF" id="PIRSF002888">
    <property type="entry name" value="FliM"/>
    <property type="match status" value="1"/>
</dbReference>
<evidence type="ECO:0000256" key="9">
    <source>
        <dbReference type="ARBA" id="ARBA00025044"/>
    </source>
</evidence>
<evidence type="ECO:0000256" key="1">
    <source>
        <dbReference type="ARBA" id="ARBA00011049"/>
    </source>
</evidence>
<keyword evidence="7 11" id="KW-0472">Membrane</keyword>
<dbReference type="OrthoDB" id="9806941at2"/>
<comment type="subcellular location">
    <subcellularLocation>
        <location evidence="11">Cell inner membrane</location>
        <topology evidence="11">Peripheral membrane protein</topology>
    </subcellularLocation>
    <subcellularLocation>
        <location evidence="11">Bacterial flagellum basal body</location>
    </subcellularLocation>
</comment>
<dbReference type="InterPro" id="IPR036429">
    <property type="entry name" value="SpoA-like_sf"/>
</dbReference>
<keyword evidence="3 11" id="KW-1003">Cell membrane</keyword>
<dbReference type="RefSeq" id="WP_109871381.1">
    <property type="nucleotide sequence ID" value="NZ_QGNA01000003.1"/>
</dbReference>
<dbReference type="PANTHER" id="PTHR30034:SF3">
    <property type="entry name" value="FLAGELLAR MOTOR SWITCH PROTEIN FLIM"/>
    <property type="match status" value="1"/>
</dbReference>
<dbReference type="Pfam" id="PF01052">
    <property type="entry name" value="FliMN_C"/>
    <property type="match status" value="1"/>
</dbReference>
<reference evidence="15" key="1">
    <citation type="submission" date="2018-05" db="EMBL/GenBank/DDBJ databases">
        <authorList>
            <person name="Du Z."/>
            <person name="Wang X."/>
        </authorList>
    </citation>
    <scope>NUCLEOTIDE SEQUENCE [LARGE SCALE GENOMIC DNA]</scope>
    <source>
        <strain evidence="15">CQN31</strain>
    </source>
</reference>
<evidence type="ECO:0000256" key="12">
    <source>
        <dbReference type="SAM" id="MobiDB-lite"/>
    </source>
</evidence>
<keyword evidence="14" id="KW-0969">Cilium</keyword>
<evidence type="ECO:0000256" key="5">
    <source>
        <dbReference type="ARBA" id="ARBA00022519"/>
    </source>
</evidence>
<keyword evidence="15" id="KW-1185">Reference proteome</keyword>
<evidence type="ECO:0000256" key="10">
    <source>
        <dbReference type="NCBIfam" id="TIGR01397"/>
    </source>
</evidence>
<comment type="caution">
    <text evidence="14">The sequence shown here is derived from an EMBL/GenBank/DDBJ whole genome shotgun (WGS) entry which is preliminary data.</text>
</comment>
<accession>A0A317FG42</accession>
<evidence type="ECO:0000313" key="15">
    <source>
        <dbReference type="Proteomes" id="UP000245765"/>
    </source>
</evidence>
<evidence type="ECO:0000256" key="4">
    <source>
        <dbReference type="ARBA" id="ARBA00022500"/>
    </source>
</evidence>
<dbReference type="GO" id="GO:0003774">
    <property type="term" value="F:cytoskeletal motor activity"/>
    <property type="evidence" value="ECO:0007669"/>
    <property type="project" value="InterPro"/>
</dbReference>
<evidence type="ECO:0000256" key="3">
    <source>
        <dbReference type="ARBA" id="ARBA00022475"/>
    </source>
</evidence>
<evidence type="ECO:0000313" key="14">
    <source>
        <dbReference type="EMBL" id="PWS36588.1"/>
    </source>
</evidence>
<feature type="domain" description="Flagellar motor switch protein FliN-like C-terminal" evidence="13">
    <location>
        <begin position="284"/>
        <end position="354"/>
    </location>
</feature>
<evidence type="ECO:0000256" key="2">
    <source>
        <dbReference type="ARBA" id="ARBA00021898"/>
    </source>
</evidence>
<keyword evidence="4 11" id="KW-0145">Chemotaxis</keyword>
<dbReference type="GO" id="GO:0050918">
    <property type="term" value="P:positive chemotaxis"/>
    <property type="evidence" value="ECO:0007669"/>
    <property type="project" value="TreeGrafter"/>
</dbReference>
<dbReference type="InterPro" id="IPR001689">
    <property type="entry name" value="Flag_FliM"/>
</dbReference>
<dbReference type="InterPro" id="IPR001543">
    <property type="entry name" value="FliN-like_C"/>
</dbReference>
<dbReference type="PRINTS" id="PR00955">
    <property type="entry name" value="FLGMOTORFLIM"/>
</dbReference>
<keyword evidence="5 11" id="KW-0997">Cell inner membrane</keyword>
<feature type="compositionally biased region" description="Acidic residues" evidence="12">
    <location>
        <begin position="1"/>
        <end position="12"/>
    </location>
</feature>
<dbReference type="GO" id="GO:0009425">
    <property type="term" value="C:bacterial-type flagellum basal body"/>
    <property type="evidence" value="ECO:0007669"/>
    <property type="project" value="UniProtKB-SubCell"/>
</dbReference>
<evidence type="ECO:0000256" key="11">
    <source>
        <dbReference type="PIRNR" id="PIRNR002888"/>
    </source>
</evidence>
<dbReference type="SUPFAM" id="SSF103039">
    <property type="entry name" value="CheC-like"/>
    <property type="match status" value="1"/>
</dbReference>
<dbReference type="GO" id="GO:0071978">
    <property type="term" value="P:bacterial-type flagellum-dependent swarming motility"/>
    <property type="evidence" value="ECO:0007669"/>
    <property type="project" value="TreeGrafter"/>
</dbReference>
<dbReference type="EMBL" id="QGNA01000003">
    <property type="protein sequence ID" value="PWS36588.1"/>
    <property type="molecule type" value="Genomic_DNA"/>
</dbReference>
<name>A0A317FG42_9PROT</name>
<dbReference type="SUPFAM" id="SSF101801">
    <property type="entry name" value="Surface presentation of antigens (SPOA)"/>
    <property type="match status" value="1"/>
</dbReference>
<dbReference type="InterPro" id="IPR028976">
    <property type="entry name" value="CheC-like_sf"/>
</dbReference>
<proteinExistence type="inferred from homology"/>
<dbReference type="Proteomes" id="UP000245765">
    <property type="component" value="Unassembled WGS sequence"/>
</dbReference>
<evidence type="ECO:0000256" key="8">
    <source>
        <dbReference type="ARBA" id="ARBA00023143"/>
    </source>
</evidence>